<evidence type="ECO:0000256" key="3">
    <source>
        <dbReference type="ARBA" id="ARBA00022723"/>
    </source>
</evidence>
<dbReference type="CDD" id="cd11029">
    <property type="entry name" value="CYP107-like"/>
    <property type="match status" value="1"/>
</dbReference>
<dbReference type="GO" id="GO:0004497">
    <property type="term" value="F:monooxygenase activity"/>
    <property type="evidence" value="ECO:0007669"/>
    <property type="project" value="UniProtKB-KW"/>
</dbReference>
<dbReference type="GO" id="GO:0005506">
    <property type="term" value="F:iron ion binding"/>
    <property type="evidence" value="ECO:0007669"/>
    <property type="project" value="InterPro"/>
</dbReference>
<dbReference type="SUPFAM" id="SSF48264">
    <property type="entry name" value="Cytochrome P450"/>
    <property type="match status" value="1"/>
</dbReference>
<protein>
    <submittedName>
        <fullName evidence="9">Cytochrome P450</fullName>
    </submittedName>
</protein>
<dbReference type="AlphaFoldDB" id="A0AAU7CDG7"/>
<name>A0AAU7CDG7_9BACT</name>
<dbReference type="InterPro" id="IPR017972">
    <property type="entry name" value="Cyt_P450_CS"/>
</dbReference>
<proteinExistence type="inferred from homology"/>
<dbReference type="Pfam" id="PF00067">
    <property type="entry name" value="p450"/>
    <property type="match status" value="2"/>
</dbReference>
<dbReference type="PANTHER" id="PTHR46696:SF1">
    <property type="entry name" value="CYTOCHROME P450 YJIB-RELATED"/>
    <property type="match status" value="1"/>
</dbReference>
<evidence type="ECO:0000256" key="6">
    <source>
        <dbReference type="ARBA" id="ARBA00023033"/>
    </source>
</evidence>
<organism evidence="9">
    <name type="scientific">Singulisphaera sp. Ch08</name>
    <dbReference type="NCBI Taxonomy" id="3120278"/>
    <lineage>
        <taxon>Bacteria</taxon>
        <taxon>Pseudomonadati</taxon>
        <taxon>Planctomycetota</taxon>
        <taxon>Planctomycetia</taxon>
        <taxon>Isosphaerales</taxon>
        <taxon>Isosphaeraceae</taxon>
        <taxon>Singulisphaera</taxon>
    </lineage>
</organism>
<dbReference type="GO" id="GO:0016705">
    <property type="term" value="F:oxidoreductase activity, acting on paired donors, with incorporation or reduction of molecular oxygen"/>
    <property type="evidence" value="ECO:0007669"/>
    <property type="project" value="InterPro"/>
</dbReference>
<dbReference type="EMBL" id="CP155447">
    <property type="protein sequence ID" value="XBH03103.1"/>
    <property type="molecule type" value="Genomic_DNA"/>
</dbReference>
<evidence type="ECO:0000313" key="9">
    <source>
        <dbReference type="EMBL" id="XBH03103.1"/>
    </source>
</evidence>
<reference evidence="9" key="1">
    <citation type="submission" date="2024-05" db="EMBL/GenBank/DDBJ databases">
        <title>Planctomycetes of the genus Singulisphaera possess chitinolytic capabilities.</title>
        <authorList>
            <person name="Ivanova A."/>
        </authorList>
    </citation>
    <scope>NUCLEOTIDE SEQUENCE</scope>
    <source>
        <strain evidence="9">Ch08T</strain>
    </source>
</reference>
<sequence length="409" mass="46647">MQSRTFDLNTQAYKRNPYPTLARMVAQGPVVRVRFPWIGKLWMATSYEAASELLRDRERFVREPRSAGMPQRANLPWWFPRSMQPMAEVMINRDEPDHRRLRGLVEQAFLRRGVEQLRPRFDAIMRQLLDELEAKFRRDGHPIDLVAGLARPFPLAVICELLGLPSEDRPMFVKLAGAFSGSPSLFVLFRILGAIKSINAYIREQIRLCRANPRQGLISELIAAKQEDDRLTEDEMVAMVILLLLAGHMTTVHLIGAGIYTLLTHPAQKQSLLTDWSLVYSTVDELLRYLSPVQMTKPMMPAHDLEWYGQRLKRGDKIVALLAAANVDPQKFEDPDRFDIHRSPNPHMAFGAGIHVCLGLRLARAEAEIALEQLLTRFPKLELAIPPSQVKWSRQPGTRGMEALPVRLL</sequence>
<comment type="similarity">
    <text evidence="1 7">Belongs to the cytochrome P450 family.</text>
</comment>
<feature type="transmembrane region" description="Helical" evidence="8">
    <location>
        <begin position="236"/>
        <end position="263"/>
    </location>
</feature>
<dbReference type="RefSeq" id="WP_406695841.1">
    <property type="nucleotide sequence ID" value="NZ_CP155447.1"/>
</dbReference>
<keyword evidence="8" id="KW-0472">Membrane</keyword>
<keyword evidence="8" id="KW-1133">Transmembrane helix</keyword>
<dbReference type="PANTHER" id="PTHR46696">
    <property type="entry name" value="P450, PUTATIVE (EUROFUNG)-RELATED"/>
    <property type="match status" value="1"/>
</dbReference>
<keyword evidence="3 7" id="KW-0479">Metal-binding</keyword>
<dbReference type="PRINTS" id="PR00359">
    <property type="entry name" value="BP450"/>
</dbReference>
<evidence type="ECO:0000256" key="1">
    <source>
        <dbReference type="ARBA" id="ARBA00010617"/>
    </source>
</evidence>
<dbReference type="InterPro" id="IPR002397">
    <property type="entry name" value="Cyt_P450_B"/>
</dbReference>
<keyword evidence="5 7" id="KW-0408">Iron</keyword>
<evidence type="ECO:0000256" key="8">
    <source>
        <dbReference type="SAM" id="Phobius"/>
    </source>
</evidence>
<dbReference type="PROSITE" id="PS00086">
    <property type="entry name" value="CYTOCHROME_P450"/>
    <property type="match status" value="1"/>
</dbReference>
<keyword evidence="8" id="KW-0812">Transmembrane</keyword>
<evidence type="ECO:0000256" key="2">
    <source>
        <dbReference type="ARBA" id="ARBA00022617"/>
    </source>
</evidence>
<dbReference type="Gene3D" id="1.10.630.10">
    <property type="entry name" value="Cytochrome P450"/>
    <property type="match status" value="1"/>
</dbReference>
<keyword evidence="6 7" id="KW-0503">Monooxygenase</keyword>
<dbReference type="InterPro" id="IPR001128">
    <property type="entry name" value="Cyt_P450"/>
</dbReference>
<evidence type="ECO:0000256" key="7">
    <source>
        <dbReference type="RuleBase" id="RU000461"/>
    </source>
</evidence>
<dbReference type="FunFam" id="1.10.630.10:FF:000018">
    <property type="entry name" value="Cytochrome P450 monooxygenase"/>
    <property type="match status" value="1"/>
</dbReference>
<gene>
    <name evidence="9" type="ORF">V5E97_33075</name>
</gene>
<evidence type="ECO:0000256" key="5">
    <source>
        <dbReference type="ARBA" id="ARBA00023004"/>
    </source>
</evidence>
<dbReference type="InterPro" id="IPR036396">
    <property type="entry name" value="Cyt_P450_sf"/>
</dbReference>
<dbReference type="GO" id="GO:0020037">
    <property type="term" value="F:heme binding"/>
    <property type="evidence" value="ECO:0007669"/>
    <property type="project" value="InterPro"/>
</dbReference>
<keyword evidence="2 7" id="KW-0349">Heme</keyword>
<evidence type="ECO:0000256" key="4">
    <source>
        <dbReference type="ARBA" id="ARBA00023002"/>
    </source>
</evidence>
<accession>A0AAU7CDG7</accession>
<keyword evidence="4 7" id="KW-0560">Oxidoreductase</keyword>